<proteinExistence type="predicted"/>
<keyword evidence="1" id="KW-1133">Transmembrane helix</keyword>
<keyword evidence="1" id="KW-0812">Transmembrane</keyword>
<keyword evidence="3" id="KW-1185">Reference proteome</keyword>
<reference evidence="2 3" key="1">
    <citation type="journal article" date="2022" name="Nat. Plants">
        <title>Genomes of leafy and leafless Platanthera orchids illuminate the evolution of mycoheterotrophy.</title>
        <authorList>
            <person name="Li M.H."/>
            <person name="Liu K.W."/>
            <person name="Li Z."/>
            <person name="Lu H.C."/>
            <person name="Ye Q.L."/>
            <person name="Zhang D."/>
            <person name="Wang J.Y."/>
            <person name="Li Y.F."/>
            <person name="Zhong Z.M."/>
            <person name="Liu X."/>
            <person name="Yu X."/>
            <person name="Liu D.K."/>
            <person name="Tu X.D."/>
            <person name="Liu B."/>
            <person name="Hao Y."/>
            <person name="Liao X.Y."/>
            <person name="Jiang Y.T."/>
            <person name="Sun W.H."/>
            <person name="Chen J."/>
            <person name="Chen Y.Q."/>
            <person name="Ai Y."/>
            <person name="Zhai J.W."/>
            <person name="Wu S.S."/>
            <person name="Zhou Z."/>
            <person name="Hsiao Y.Y."/>
            <person name="Wu W.L."/>
            <person name="Chen Y.Y."/>
            <person name="Lin Y.F."/>
            <person name="Hsu J.L."/>
            <person name="Li C.Y."/>
            <person name="Wang Z.W."/>
            <person name="Zhao X."/>
            <person name="Zhong W.Y."/>
            <person name="Ma X.K."/>
            <person name="Ma L."/>
            <person name="Huang J."/>
            <person name="Chen G.Z."/>
            <person name="Huang M.Z."/>
            <person name="Huang L."/>
            <person name="Peng D.H."/>
            <person name="Luo Y.B."/>
            <person name="Zou S.Q."/>
            <person name="Chen S.P."/>
            <person name="Lan S."/>
            <person name="Tsai W.C."/>
            <person name="Van de Peer Y."/>
            <person name="Liu Z.J."/>
        </authorList>
    </citation>
    <scope>NUCLEOTIDE SEQUENCE [LARGE SCALE GENOMIC DNA]</scope>
    <source>
        <strain evidence="2">Lor288</strain>
    </source>
</reference>
<name>A0ABR2LND3_9ASPA</name>
<dbReference type="Proteomes" id="UP001412067">
    <property type="component" value="Unassembled WGS sequence"/>
</dbReference>
<protein>
    <submittedName>
        <fullName evidence="2">Uncharacterized protein</fullName>
    </submittedName>
</protein>
<evidence type="ECO:0000313" key="2">
    <source>
        <dbReference type="EMBL" id="KAK8945534.1"/>
    </source>
</evidence>
<evidence type="ECO:0000256" key="1">
    <source>
        <dbReference type="SAM" id="Phobius"/>
    </source>
</evidence>
<dbReference type="EMBL" id="JBBWWR010000017">
    <property type="protein sequence ID" value="KAK8945534.1"/>
    <property type="molecule type" value="Genomic_DNA"/>
</dbReference>
<gene>
    <name evidence="2" type="ORF">KSP40_PGU004457</name>
</gene>
<feature type="transmembrane region" description="Helical" evidence="1">
    <location>
        <begin position="20"/>
        <end position="42"/>
    </location>
</feature>
<organism evidence="2 3">
    <name type="scientific">Platanthera guangdongensis</name>
    <dbReference type="NCBI Taxonomy" id="2320717"/>
    <lineage>
        <taxon>Eukaryota</taxon>
        <taxon>Viridiplantae</taxon>
        <taxon>Streptophyta</taxon>
        <taxon>Embryophyta</taxon>
        <taxon>Tracheophyta</taxon>
        <taxon>Spermatophyta</taxon>
        <taxon>Magnoliopsida</taxon>
        <taxon>Liliopsida</taxon>
        <taxon>Asparagales</taxon>
        <taxon>Orchidaceae</taxon>
        <taxon>Orchidoideae</taxon>
        <taxon>Orchideae</taxon>
        <taxon>Orchidinae</taxon>
        <taxon>Platanthera</taxon>
    </lineage>
</organism>
<keyword evidence="1" id="KW-0472">Membrane</keyword>
<accession>A0ABR2LND3</accession>
<comment type="caution">
    <text evidence="2">The sequence shown here is derived from an EMBL/GenBank/DDBJ whole genome shotgun (WGS) entry which is preliminary data.</text>
</comment>
<sequence>MGMNLDSGELLAVKQVSLNLVLDFIYFLFFGHSCFISGQVLLGTNNASKENAQNDEETDPFGAEREDMKMEKLRRFEASSMADDLKLEIYCMIYTAISKHSSRFIYENYIFPSAPKPYLPLHPAPSILLRDFYQVSPDIQTRESLTPPLTSIPEDFDAVPSLLRSIGLRQHHLGFLLASIPTTD</sequence>
<evidence type="ECO:0000313" key="3">
    <source>
        <dbReference type="Proteomes" id="UP001412067"/>
    </source>
</evidence>